<accession>A0A026W930</accession>
<protein>
    <recommendedName>
        <fullName evidence="3">Tc1-like transposase DDE domain-containing protein</fullName>
    </recommendedName>
</protein>
<evidence type="ECO:0008006" key="3">
    <source>
        <dbReference type="Google" id="ProtNLM"/>
    </source>
</evidence>
<dbReference type="Proteomes" id="UP000053097">
    <property type="component" value="Unassembled WGS sequence"/>
</dbReference>
<dbReference type="InterPro" id="IPR036397">
    <property type="entry name" value="RNaseH_sf"/>
</dbReference>
<dbReference type="OrthoDB" id="9986793at2759"/>
<evidence type="ECO:0000313" key="1">
    <source>
        <dbReference type="EMBL" id="EZA51539.1"/>
    </source>
</evidence>
<name>A0A026W930_OOCBI</name>
<dbReference type="EMBL" id="KK107381">
    <property type="protein sequence ID" value="EZA51539.1"/>
    <property type="molecule type" value="Genomic_DNA"/>
</dbReference>
<dbReference type="AlphaFoldDB" id="A0A026W930"/>
<reference evidence="1 2" key="1">
    <citation type="journal article" date="2014" name="Curr. Biol.">
        <title>The genome of the clonal raider ant Cerapachys biroi.</title>
        <authorList>
            <person name="Oxley P.R."/>
            <person name="Ji L."/>
            <person name="Fetter-Pruneda I."/>
            <person name="McKenzie S.K."/>
            <person name="Li C."/>
            <person name="Hu H."/>
            <person name="Zhang G."/>
            <person name="Kronauer D.J."/>
        </authorList>
    </citation>
    <scope>NUCLEOTIDE SEQUENCE [LARGE SCALE GENOMIC DNA]</scope>
</reference>
<dbReference type="GO" id="GO:0003676">
    <property type="term" value="F:nucleic acid binding"/>
    <property type="evidence" value="ECO:0007669"/>
    <property type="project" value="InterPro"/>
</dbReference>
<gene>
    <name evidence="1" type="ORF">X777_09786</name>
</gene>
<proteinExistence type="predicted"/>
<dbReference type="Gene3D" id="3.30.420.10">
    <property type="entry name" value="Ribonuclease H-like superfamily/Ribonuclease H"/>
    <property type="match status" value="1"/>
</dbReference>
<organism evidence="1 2">
    <name type="scientific">Ooceraea biroi</name>
    <name type="common">Clonal raider ant</name>
    <name type="synonym">Cerapachys biroi</name>
    <dbReference type="NCBI Taxonomy" id="2015173"/>
    <lineage>
        <taxon>Eukaryota</taxon>
        <taxon>Metazoa</taxon>
        <taxon>Ecdysozoa</taxon>
        <taxon>Arthropoda</taxon>
        <taxon>Hexapoda</taxon>
        <taxon>Insecta</taxon>
        <taxon>Pterygota</taxon>
        <taxon>Neoptera</taxon>
        <taxon>Endopterygota</taxon>
        <taxon>Hymenoptera</taxon>
        <taxon>Apocrita</taxon>
        <taxon>Aculeata</taxon>
        <taxon>Formicoidea</taxon>
        <taxon>Formicidae</taxon>
        <taxon>Dorylinae</taxon>
        <taxon>Ooceraea</taxon>
    </lineage>
</organism>
<dbReference type="PANTHER" id="PTHR47326:SF1">
    <property type="entry name" value="HTH PSQ-TYPE DOMAIN-CONTAINING PROTEIN"/>
    <property type="match status" value="1"/>
</dbReference>
<dbReference type="PANTHER" id="PTHR47326">
    <property type="entry name" value="TRANSPOSABLE ELEMENT TC3 TRANSPOSASE-LIKE PROTEIN"/>
    <property type="match status" value="1"/>
</dbReference>
<sequence>MNMHNLHVWSDVNPHATRPISFQHRFSVNVWAGIIDNNLIGPYIMEDRINGARYLNFLDNRLHILLEDIPLHTRRQMWYQLNGAPAHFTRPVCQWLHQHFPARWIGRGGPVSWPPRSPDLTPLDFFLWGCMKEMVNNSVIENRDHLVRRIHEAAAHIRQRKLCDNLKHEVLVRAELCLCNRGAHIEHLLQ</sequence>
<evidence type="ECO:0000313" key="2">
    <source>
        <dbReference type="Proteomes" id="UP000053097"/>
    </source>
</evidence>
<keyword evidence="2" id="KW-1185">Reference proteome</keyword>